<name>A0A2I5HIA9_SALDZ</name>
<evidence type="ECO:0000313" key="2">
    <source>
        <dbReference type="EMBL" id="ATW55303.1"/>
    </source>
</evidence>
<gene>
    <name evidence="2" type="ORF">CNQ75_12690</name>
</gene>
<accession>A0A2I5HIA9</accession>
<keyword evidence="1" id="KW-0472">Membrane</keyword>
<dbReference type="Proteomes" id="UP000230639">
    <property type="component" value="Chromosome"/>
</dbReference>
<proteinExistence type="predicted"/>
<keyword evidence="1" id="KW-1133">Transmembrane helix</keyword>
<organism evidence="2 3">
    <name type="scientific">Salmonella diarizonae</name>
    <dbReference type="NCBI Taxonomy" id="59204"/>
    <lineage>
        <taxon>Bacteria</taxon>
        <taxon>Pseudomonadati</taxon>
        <taxon>Pseudomonadota</taxon>
        <taxon>Gammaproteobacteria</taxon>
        <taxon>Enterobacterales</taxon>
        <taxon>Enterobacteriaceae</taxon>
        <taxon>Salmonella</taxon>
    </lineage>
</organism>
<evidence type="ECO:0000256" key="1">
    <source>
        <dbReference type="SAM" id="Phobius"/>
    </source>
</evidence>
<keyword evidence="1" id="KW-0812">Transmembrane</keyword>
<evidence type="ECO:0000313" key="3">
    <source>
        <dbReference type="Proteomes" id="UP000230639"/>
    </source>
</evidence>
<feature type="transmembrane region" description="Helical" evidence="1">
    <location>
        <begin position="39"/>
        <end position="58"/>
    </location>
</feature>
<protein>
    <submittedName>
        <fullName evidence="2">Uncharacterized protein</fullName>
    </submittedName>
</protein>
<sequence length="68" mass="7751">MVRTVSLMPEPLRNNFFHILLVRIVAVISLKRALTNTAVVLWLSGFYEGMLVHGFYLLKIATMDIIFG</sequence>
<reference evidence="2 3" key="1">
    <citation type="submission" date="2017-09" db="EMBL/GenBank/DDBJ databases">
        <title>Complete genome of Salmonella enterica subsp. diarizonae isolated from stool of a patient with bacterial enteropathy.</title>
        <authorList>
            <person name="Zhou J."/>
            <person name="Chen Q."/>
            <person name="Guo L."/>
            <person name="Fan J."/>
        </authorList>
    </citation>
    <scope>NUCLEOTIDE SEQUENCE [LARGE SCALE GENOMIC DNA]</scope>
    <source>
        <strain evidence="2 3">HZS154</strain>
    </source>
</reference>
<dbReference type="AlphaFoldDB" id="A0A2I5HIA9"/>
<dbReference type="EMBL" id="CP023345">
    <property type="protein sequence ID" value="ATW55303.1"/>
    <property type="molecule type" value="Genomic_DNA"/>
</dbReference>